<evidence type="ECO:0000313" key="18">
    <source>
        <dbReference type="Proteomes" id="UP000256779"/>
    </source>
</evidence>
<dbReference type="InterPro" id="IPR007110">
    <property type="entry name" value="Ig-like_dom"/>
</dbReference>
<dbReference type="PANTHER" id="PTHR27000">
    <property type="entry name" value="LEUCINE-RICH REPEAT RECEPTOR-LIKE PROTEIN KINASE FAMILY PROTEIN-RELATED"/>
    <property type="match status" value="1"/>
</dbReference>
<keyword evidence="6" id="KW-0812">Transmembrane</keyword>
<dbReference type="Pfam" id="PF07593">
    <property type="entry name" value="UnbV_ASPIC"/>
    <property type="match status" value="1"/>
</dbReference>
<organism evidence="17 18">
    <name type="scientific">Marinoscillum furvescens DSM 4134</name>
    <dbReference type="NCBI Taxonomy" id="1122208"/>
    <lineage>
        <taxon>Bacteria</taxon>
        <taxon>Pseudomonadati</taxon>
        <taxon>Bacteroidota</taxon>
        <taxon>Cytophagia</taxon>
        <taxon>Cytophagales</taxon>
        <taxon>Reichenbachiellaceae</taxon>
        <taxon>Marinoscillum</taxon>
    </lineage>
</organism>
<dbReference type="SMART" id="SM00365">
    <property type="entry name" value="LRR_SD22"/>
    <property type="match status" value="9"/>
</dbReference>
<dbReference type="SUPFAM" id="SSF117074">
    <property type="entry name" value="Hypothetical protein PA1324"/>
    <property type="match status" value="1"/>
</dbReference>
<dbReference type="SUPFAM" id="SSF69318">
    <property type="entry name" value="Integrin alpha N-terminal domain"/>
    <property type="match status" value="1"/>
</dbReference>
<dbReference type="Pfam" id="PF13517">
    <property type="entry name" value="FG-GAP_3"/>
    <property type="match status" value="3"/>
</dbReference>
<dbReference type="OrthoDB" id="1491619at2"/>
<dbReference type="Pfam" id="PF13855">
    <property type="entry name" value="LRR_8"/>
    <property type="match status" value="1"/>
</dbReference>
<feature type="compositionally biased region" description="Basic and acidic residues" evidence="14">
    <location>
        <begin position="1"/>
        <end position="13"/>
    </location>
</feature>
<dbReference type="InterPro" id="IPR003599">
    <property type="entry name" value="Ig_sub"/>
</dbReference>
<feature type="region of interest" description="Disordered" evidence="14">
    <location>
        <begin position="1"/>
        <end position="39"/>
    </location>
</feature>
<evidence type="ECO:0000256" key="10">
    <source>
        <dbReference type="ARBA" id="ARBA00023136"/>
    </source>
</evidence>
<dbReference type="PROSITE" id="PS50853">
    <property type="entry name" value="FN3"/>
    <property type="match status" value="1"/>
</dbReference>
<dbReference type="SMART" id="SM00364">
    <property type="entry name" value="LRR_BAC"/>
    <property type="match status" value="12"/>
</dbReference>
<evidence type="ECO:0000259" key="15">
    <source>
        <dbReference type="PROSITE" id="PS50835"/>
    </source>
</evidence>
<keyword evidence="11" id="KW-1015">Disulfide bond</keyword>
<dbReference type="FunFam" id="3.80.10.10:FF:000095">
    <property type="entry name" value="LRR receptor-like serine/threonine-protein kinase GSO1"/>
    <property type="match status" value="1"/>
</dbReference>
<dbReference type="EMBL" id="QREG01000002">
    <property type="protein sequence ID" value="REE02085.1"/>
    <property type="molecule type" value="Genomic_DNA"/>
</dbReference>
<protein>
    <submittedName>
        <fullName evidence="17">Putative secreted protein (Por secretion system target)</fullName>
    </submittedName>
</protein>
<dbReference type="Gene3D" id="2.60.40.10">
    <property type="entry name" value="Immunoglobulins"/>
    <property type="match status" value="2"/>
</dbReference>
<keyword evidence="18" id="KW-1185">Reference proteome</keyword>
<dbReference type="CDD" id="cd00063">
    <property type="entry name" value="FN3"/>
    <property type="match status" value="1"/>
</dbReference>
<dbReference type="SUPFAM" id="SSF49265">
    <property type="entry name" value="Fibronectin type III"/>
    <property type="match status" value="1"/>
</dbReference>
<evidence type="ECO:0000256" key="11">
    <source>
        <dbReference type="ARBA" id="ARBA00023157"/>
    </source>
</evidence>
<evidence type="ECO:0000256" key="4">
    <source>
        <dbReference type="ARBA" id="ARBA00022553"/>
    </source>
</evidence>
<dbReference type="Gene3D" id="2.130.10.130">
    <property type="entry name" value="Integrin alpha, N-terminal"/>
    <property type="match status" value="1"/>
</dbReference>
<keyword evidence="5" id="KW-0433">Leucine-rich repeat</keyword>
<dbReference type="FunFam" id="3.80.10.10:FF:000383">
    <property type="entry name" value="Leucine-rich repeat receptor protein kinase EMS1"/>
    <property type="match status" value="1"/>
</dbReference>
<dbReference type="Pfam" id="PF18962">
    <property type="entry name" value="Por_Secre_tail"/>
    <property type="match status" value="1"/>
</dbReference>
<feature type="domain" description="Ig-like" evidence="15">
    <location>
        <begin position="705"/>
        <end position="778"/>
    </location>
</feature>
<sequence length="3459" mass="384101">MIQDFYDRHEIDPTIRQAQQPSKVGQLKAESQDTPAKTEEIAPEYREMEELYRHKINVHEQNLKEQEAAISGLHAVDGKEFASVKRTEKKVEHPPIDYKTLSNQPEQVRQPVEERARQERIATIKAQSWEQPTYMLAAGDSMSYDDSLALVAIYDALDGDFWNDNSGWKTGPVNTWYGVDLTPYVYQINDTTFGNVYHVTSLHLSDNNLNGMLPPELCDLDSVRNLHMGYNMITGAIPDSIGNLSKVTTFDLGGNFIDFVPASIGMMSDMTGFHLWNREIDDFGNFISDGIYELPVDFWGLSQLRYLDLGGNSLSDISFEIQNLDSLRMLQLWGNELSSVPAEIGNLSALESLGLGGNYISFIPTEFGQLTKLKWLNVEYNDLVELPAELSNLTELVELNVSGNMLSSFPDLSVYTKLEGLYFWDCGISAPFSQLLVSDSLRHIDFWNNNIFGTLTGVGSLTNLESLAAGRNMLEGDIPAELANCQKLYNLSLENNQFTSIDPAVLELPMLTRVDVGENQLSGEFSVGTGSSSLMWLSLHDNFFSSISGSLGNLPMLEYFHAGNNNFEGPIPEALGDNLNLREIHIYGNSFTGTIPESFGQLELLLSLGVGSNLLSGTLPDTLGNLINLQSIYLDNNQFEGDIPASLANLTQLRHIGIENNHFTGLPDWSGLYQLETFRAFENALNFGDLEPLMQTPAYDFQVDPQYPIGGDFIQTTIGATVTLDASIGGSANNYQWYQNGNYLEGANDGQLVIESVDIDSAGTFWCVIWNDSVSSVTGLHIYSGNFDVWFSAPVSVQDSLALVEIYDATDGPYWNEAQNWLTTPVVMWEGVHLKDTRVYKLDLFNKNLVGGIPPVIGDLDGLEWLSLWNNPEIGYLPGELYGLPKLHYMDLDNTGLERLSPAIGQMDVLDSIYLGRNPFSGRIPQELFNATKLQALGLYSTNFQGSVPEEIGQLQDLRALWLSDNPNMTGNLPVAMSTLDSLKFLNIGSTAFTGGIENLPTTSFTGFYAYGSPMDLSALPLNDNLEALNIGANPNYQGQVPSFVWQYSNLRTLSMNSLSLTEIPTEIASLDSLRTLHLGFNQISSIANLPDSLIHLHLGGNMLSGVLPALPESIERIYVYGNELTDVSSILDLPKLSTVSLGDNYLDFVDLGPFFEMWQNGLINLHAWGMKSFGSGGLLTASVGDTVTITMDVQLDSASYIEWYVNGNWIDSVTTNQLVLPNVTNPESDAYIEAYVRHDIISDWLGINLDLNPINFQVVESIPSADSTALYAFYQALEADPNSYLPYGWGEGPVESWEGVFAYGGRIVGLDYHGYTSVPLPAAELAALPDLEFLNLSGAGFTGTLDPAIFGLSTLYGLYLDNNHLEGEIDASIANLVNLGSLDLSYNQLYGQLPAEFGNLSALTSLSIHGNQFEGSIPAGLANNDFGWFNISYNRFDDLPDSIINAIRYSGVDLTFNNFTFEELLNTLGNEVQNNQGFGLQSPTRLLTWTGSANIGDTVTLHAERLHPDDEFYWYKKDKYSHQFNPYFFEIAYTGTDSLLTFEITEDFDQTSYLVAVRNPNYRYGDQEFLSNHAVVTPHAHRFATRQESAQIPPGTAGSMTGAVGLPDLPPNVWPWWATTNWWRNGSEPAMDTLRLFYDNDPIPINYVRLHSANELFVWQMILKGAGGEEASFNIGREIYYYDNEITFTKTSFAVREVLLQVTTGSVDAVEIGDTGSGVLPPVLSDEYTSINENGLFIEVMNPSLADYIRIERSIDGTNFNVIDSIYYRGWYFDEVQPGTYYYRAQAVYSSQGISSAYSNVLQTGNCIPNFPDDKVWKGVSSAQYMDSTYTGVREEIIIAPVEWGEYGRYFISDITAGWYDMFFYHEEGAEFVQKCDSFKTHPHHSMVSRFRMEYTSDTLYIDWHDDGNGIHGLSKLYVIGEQEGGFGTSRPNAPEEVIAELQSSSQVQVHWEGGSALESYIVQRSVSSGTVFTTVDTVGQGEFFYNDVNALDGQNYFYRVIASNSQGESYPSIDVSLKHQQPIFEPVQNEVTTDITRTSYGGAWGDFDRDGDDDLYVSNAFELAANFLYENNGDGTFTKVKGTVATTEIGFTRTAVWGDYDNDGFLDLFVPGSRDYGDRVYRNTGSRSFEITNTVVSDTRHDWSPSEAGVWVDVENDGDLDLVTSNGFVFTNDGSGALALGDTLETPLGPLTAHENYFWTISNVDVNNDGFQDIYITSNAENMLFINDGAGGYMYESNVISNAEIGSRGYTWGDFNNDGQVDLITGEWRNGSLGLYVNLGNLDFGFVPVNELIMLTDLTDDNSEGAESDLFFGRGITTLDYDNDGWLDIIWTIEDRAYLGLNQGNLRFLPIMEDEQAFPITNRFSHISVADINNDGFQDVFLPNQRFDGHNFVYLNNGNSNNWITVKLKGIESNSYGIGARVWVKANGSWQNQTVVTQNGISSGNSLDTEFGLGSAIQADSITVQWPSGLVTHAVDVAANQQFTMVEVPEASGPTVNELDSAVLAILYDSLDGVNWERQQGWKVESPLTWDGTVFNKDGRLVSLILNDNGLKGQIPDTITSLSALKILDLSGNELTGTLPAQMGAMTELVNISMNDNMLEGTIPATVGTLAKLENLDLFNNNFQGELPRTFSGLVALRQFEIQNNGFIGFVPAEIGTLANLQILRLDHNDFEGPLPAGLGGMSSLRILSLNNNHFTESLPAELSQLSELLELHAQNNEFTGTLPAALSGLTGIEYIDISNNQIEGSLAPLADLDTIRYLNVDHNNLVDLSDLFDNSADTIFARYNSFDFGDFERNDYLISSGRLLVSPQDSLYMRIDSLHEVGQFIEIVRSVEGAFNSYSWTLNGEPADSVDGLDIFEDIITITNPDTPQQGEYVLTVTNSEYPGMKLVTRPFNLKLSSLERDKQALLEFIAAVDTRAVKYAPSGWSEESELTSDWEGVTVTNDRVTELSLPAVIDTDLSDGDQSRILDGKVPLSFVDLSGLETLNLKDNFLRSFPNISNWPSVASVDISNNRLAFRDIVPNVGLGEAIVYAPQRRYDVTINDTTAAGQDYVVSINMSGTGLQYQWKFGQFIPGQMFNNNVVDIPNANSRRYFIENIDYAKMGTYRVEITHPQVPGLTITSRNRNIWADTEIAGTVYADGSGTLLTDGEVILYRQTPEGPYVAEDTTLLDGAGFYSFEDVVLGDFIAQTRPDRSIFPNTIPTYYEKAEFYDSATTLEVRSKIEGIDIEMIFYVEPEPEPTGADFEGFVETTITDTLVDEEARINARRKVKRAGCSMRRFVRRGRSGQEDGTYELYAYVESDDEGRFNFTDIEEGTYRLYIEYPGVPMDTSSAVEFVVGGDRENQLFQISAVITEDGIQVESEEVLFSLKPYIKDVVLYPNPTTDVLYADFLVYRKLNDLKMNVLDARGLKLFELPLAHQQGTHQAKIDLTNYTTGVYFLEFTDEAGTFRHQIKVSKE</sequence>
<dbReference type="SMART" id="SM00060">
    <property type="entry name" value="FN3"/>
    <property type="match status" value="2"/>
</dbReference>
<evidence type="ECO:0000256" key="13">
    <source>
        <dbReference type="ARBA" id="ARBA00023180"/>
    </source>
</evidence>
<dbReference type="PROSITE" id="PS50835">
    <property type="entry name" value="IG_LIKE"/>
    <property type="match status" value="1"/>
</dbReference>
<gene>
    <name evidence="17" type="ORF">C7460_102105</name>
</gene>
<dbReference type="SUPFAM" id="SSF52075">
    <property type="entry name" value="Outer arm dynein light chain 1"/>
    <property type="match status" value="1"/>
</dbReference>
<evidence type="ECO:0000256" key="7">
    <source>
        <dbReference type="ARBA" id="ARBA00022729"/>
    </source>
</evidence>
<dbReference type="InterPro" id="IPR055414">
    <property type="entry name" value="LRR_R13L4/SHOC2-like"/>
</dbReference>
<dbReference type="SUPFAM" id="SSF52047">
    <property type="entry name" value="RNI-like"/>
    <property type="match status" value="2"/>
</dbReference>
<dbReference type="InterPro" id="IPR001611">
    <property type="entry name" value="Leu-rich_rpt"/>
</dbReference>
<dbReference type="InterPro" id="IPR013517">
    <property type="entry name" value="FG-GAP"/>
</dbReference>
<keyword evidence="7" id="KW-0732">Signal</keyword>
<dbReference type="InterPro" id="IPR003591">
    <property type="entry name" value="Leu-rich_rpt_typical-subtyp"/>
</dbReference>
<evidence type="ECO:0000256" key="8">
    <source>
        <dbReference type="ARBA" id="ARBA00022737"/>
    </source>
</evidence>
<dbReference type="FunFam" id="3.80.10.10:FF:000041">
    <property type="entry name" value="LRR receptor-like serine/threonine-protein kinase ERECTA"/>
    <property type="match status" value="2"/>
</dbReference>
<evidence type="ECO:0000313" key="17">
    <source>
        <dbReference type="EMBL" id="REE02085.1"/>
    </source>
</evidence>
<dbReference type="SMART" id="SM00409">
    <property type="entry name" value="IG"/>
    <property type="match status" value="2"/>
</dbReference>
<dbReference type="RefSeq" id="WP_115866622.1">
    <property type="nucleotide sequence ID" value="NZ_QREG01000002.1"/>
</dbReference>
<dbReference type="Pfam" id="PF23598">
    <property type="entry name" value="LRR_14"/>
    <property type="match status" value="1"/>
</dbReference>
<evidence type="ECO:0000256" key="12">
    <source>
        <dbReference type="ARBA" id="ARBA00023170"/>
    </source>
</evidence>
<dbReference type="InterPro" id="IPR011519">
    <property type="entry name" value="UnbV_ASPIC"/>
</dbReference>
<comment type="subcellular location">
    <subcellularLocation>
        <location evidence="2">Cell membrane</location>
    </subcellularLocation>
    <subcellularLocation>
        <location evidence="1">Membrane</location>
        <topology evidence="1">Single-pass membrane protein</topology>
    </subcellularLocation>
</comment>
<keyword evidence="8" id="KW-0677">Repeat</keyword>
<dbReference type="InterPro" id="IPR003961">
    <property type="entry name" value="FN3_dom"/>
</dbReference>
<dbReference type="InterPro" id="IPR036179">
    <property type="entry name" value="Ig-like_dom_sf"/>
</dbReference>
<keyword evidence="9" id="KW-1133">Transmembrane helix</keyword>
<evidence type="ECO:0000256" key="5">
    <source>
        <dbReference type="ARBA" id="ARBA00022614"/>
    </source>
</evidence>
<evidence type="ECO:0000256" key="6">
    <source>
        <dbReference type="ARBA" id="ARBA00022692"/>
    </source>
</evidence>
<evidence type="ECO:0000256" key="3">
    <source>
        <dbReference type="ARBA" id="ARBA00022475"/>
    </source>
</evidence>
<keyword evidence="12" id="KW-0675">Receptor</keyword>
<dbReference type="PANTHER" id="PTHR27000:SF642">
    <property type="entry name" value="INACTIVE LEUCINE-RICH REPEAT RECEPTOR KINASE XIAO-RELATED"/>
    <property type="match status" value="1"/>
</dbReference>
<evidence type="ECO:0000256" key="1">
    <source>
        <dbReference type="ARBA" id="ARBA00004167"/>
    </source>
</evidence>
<dbReference type="InterPro" id="IPR036116">
    <property type="entry name" value="FN3_sf"/>
</dbReference>
<dbReference type="InterPro" id="IPR026444">
    <property type="entry name" value="Secre_tail"/>
</dbReference>
<dbReference type="GO" id="GO:0005886">
    <property type="term" value="C:plasma membrane"/>
    <property type="evidence" value="ECO:0007669"/>
    <property type="project" value="UniProtKB-SubCell"/>
</dbReference>
<dbReference type="InterPro" id="IPR013783">
    <property type="entry name" value="Ig-like_fold"/>
</dbReference>
<feature type="domain" description="Fibronectin type-III" evidence="16">
    <location>
        <begin position="1935"/>
        <end position="2024"/>
    </location>
</feature>
<dbReference type="PROSITE" id="PS51450">
    <property type="entry name" value="LRR"/>
    <property type="match status" value="4"/>
</dbReference>
<evidence type="ECO:0000256" key="14">
    <source>
        <dbReference type="SAM" id="MobiDB-lite"/>
    </source>
</evidence>
<accession>A0A3D9L6Z1</accession>
<evidence type="ECO:0000256" key="9">
    <source>
        <dbReference type="ARBA" id="ARBA00022989"/>
    </source>
</evidence>
<dbReference type="Gene3D" id="3.80.10.10">
    <property type="entry name" value="Ribonuclease Inhibitor"/>
    <property type="match status" value="9"/>
</dbReference>
<dbReference type="Pfam" id="PF00560">
    <property type="entry name" value="LRR_1"/>
    <property type="match status" value="6"/>
</dbReference>
<keyword evidence="3" id="KW-1003">Cell membrane</keyword>
<name>A0A3D9L6Z1_MARFU</name>
<evidence type="ECO:0000256" key="2">
    <source>
        <dbReference type="ARBA" id="ARBA00004236"/>
    </source>
</evidence>
<proteinExistence type="predicted"/>
<dbReference type="SUPFAM" id="SSF52058">
    <property type="entry name" value="L domain-like"/>
    <property type="match status" value="3"/>
</dbReference>
<reference evidence="17 18" key="1">
    <citation type="submission" date="2018-07" db="EMBL/GenBank/DDBJ databases">
        <title>Genomic Encyclopedia of Type Strains, Phase IV (KMG-IV): sequencing the most valuable type-strain genomes for metagenomic binning, comparative biology and taxonomic classification.</title>
        <authorList>
            <person name="Goeker M."/>
        </authorList>
    </citation>
    <scope>NUCLEOTIDE SEQUENCE [LARGE SCALE GENOMIC DNA]</scope>
    <source>
        <strain evidence="17 18">DSM 4134</strain>
    </source>
</reference>
<dbReference type="Proteomes" id="UP000256779">
    <property type="component" value="Unassembled WGS sequence"/>
</dbReference>
<keyword evidence="4" id="KW-0597">Phosphoprotein</keyword>
<dbReference type="SUPFAM" id="SSF48726">
    <property type="entry name" value="Immunoglobulin"/>
    <property type="match status" value="1"/>
</dbReference>
<keyword evidence="13" id="KW-0325">Glycoprotein</keyword>
<dbReference type="InterPro" id="IPR032675">
    <property type="entry name" value="LRR_dom_sf"/>
</dbReference>
<dbReference type="SMART" id="SM00369">
    <property type="entry name" value="LRR_TYP"/>
    <property type="match status" value="21"/>
</dbReference>
<comment type="caution">
    <text evidence="17">The sequence shown here is derived from an EMBL/GenBank/DDBJ whole genome shotgun (WGS) entry which is preliminary data.</text>
</comment>
<keyword evidence="10" id="KW-0472">Membrane</keyword>
<evidence type="ECO:0000259" key="16">
    <source>
        <dbReference type="PROSITE" id="PS50853"/>
    </source>
</evidence>
<dbReference type="InterPro" id="IPR028994">
    <property type="entry name" value="Integrin_alpha_N"/>
</dbReference>